<proteinExistence type="inferred from homology"/>
<accession>A0A1I7RKT6</accession>
<dbReference type="Proteomes" id="UP000582659">
    <property type="component" value="Unassembled WGS sequence"/>
</dbReference>
<keyword evidence="10" id="KW-1015">Disulfide bond</keyword>
<evidence type="ECO:0000256" key="11">
    <source>
        <dbReference type="ARBA" id="ARBA00023180"/>
    </source>
</evidence>
<keyword evidence="12" id="KW-0294">Fucose metabolism</keyword>
<sequence>MGRFGNQVDQLLGTIKFAKSLKRTLVLPPFLDYPHGFVKAAPVPFDDVFKVAPLQDLLPVVLMDDFVTNIAPKLWPENKRYVFCQRPRASVLSPHLPPSCNSKDGNPFEVFWDHHNVDFFDDKYFGDIGFNMDEKITVKRWIEYSAKYPILAFTSAPTGFPVKSDLHVYQKHFQWADKIVDDAQTFIKLHLRRPFVAVHLRNNIDWEGACSHVNSNTHFFASAQCTGDNFEIAKPSKELCFPNETAVISSIRKAVDNIQAKSVFVFSDRDHMIGPLYREFGMNVSVRKLPEPDQFISLAIAGLSDHFVANCMSTFSAVTVRQRKYHNEKYTSTSFLGLEIDEKGDIQKKPTHEEL</sequence>
<dbReference type="Pfam" id="PF10250">
    <property type="entry name" value="O-FucT"/>
    <property type="match status" value="1"/>
</dbReference>
<evidence type="ECO:0000256" key="4">
    <source>
        <dbReference type="ARBA" id="ARBA00012196"/>
    </source>
</evidence>
<dbReference type="GO" id="GO:0006004">
    <property type="term" value="P:fucose metabolic process"/>
    <property type="evidence" value="ECO:0007669"/>
    <property type="project" value="UniProtKB-KW"/>
</dbReference>
<comment type="pathway">
    <text evidence="2">Protein modification; protein glycosylation.</text>
</comment>
<evidence type="ECO:0000256" key="7">
    <source>
        <dbReference type="ARBA" id="ARBA00022679"/>
    </source>
</evidence>
<keyword evidence="6" id="KW-0328">Glycosyltransferase</keyword>
<dbReference type="Proteomes" id="UP000095284">
    <property type="component" value="Unplaced"/>
</dbReference>
<evidence type="ECO:0000256" key="5">
    <source>
        <dbReference type="ARBA" id="ARBA00021745"/>
    </source>
</evidence>
<evidence type="ECO:0000256" key="2">
    <source>
        <dbReference type="ARBA" id="ARBA00004922"/>
    </source>
</evidence>
<evidence type="ECO:0000256" key="12">
    <source>
        <dbReference type="ARBA" id="ARBA00023253"/>
    </source>
</evidence>
<evidence type="ECO:0000256" key="13">
    <source>
        <dbReference type="ARBA" id="ARBA00023277"/>
    </source>
</evidence>
<dbReference type="CDD" id="cd11302">
    <property type="entry name" value="O-FucT-1"/>
    <property type="match status" value="1"/>
</dbReference>
<evidence type="ECO:0000256" key="16">
    <source>
        <dbReference type="ARBA" id="ARBA00048647"/>
    </source>
</evidence>
<keyword evidence="8" id="KW-0256">Endoplasmic reticulum</keyword>
<dbReference type="Gene3D" id="3.40.50.11340">
    <property type="match status" value="1"/>
</dbReference>
<evidence type="ECO:0000313" key="19">
    <source>
        <dbReference type="Proteomes" id="UP000659654"/>
    </source>
</evidence>
<evidence type="ECO:0000256" key="1">
    <source>
        <dbReference type="ARBA" id="ARBA00004240"/>
    </source>
</evidence>
<evidence type="ECO:0000313" key="17">
    <source>
        <dbReference type="EMBL" id="CAD5234994.1"/>
    </source>
</evidence>
<dbReference type="GO" id="GO:0046922">
    <property type="term" value="F:peptide-O-fucosyltransferase activity"/>
    <property type="evidence" value="ECO:0007669"/>
    <property type="project" value="UniProtKB-EC"/>
</dbReference>
<keyword evidence="9" id="KW-0914">Notch signaling pathway</keyword>
<dbReference type="InterPro" id="IPR039922">
    <property type="entry name" value="POFUT1"/>
</dbReference>
<reference evidence="17" key="2">
    <citation type="submission" date="2020-09" db="EMBL/GenBank/DDBJ databases">
        <authorList>
            <person name="Kikuchi T."/>
        </authorList>
    </citation>
    <scope>NUCLEOTIDE SEQUENCE</scope>
    <source>
        <strain evidence="17">Ka4C1</strain>
    </source>
</reference>
<evidence type="ECO:0000256" key="3">
    <source>
        <dbReference type="ARBA" id="ARBA00010626"/>
    </source>
</evidence>
<dbReference type="PANTHER" id="PTHR21420">
    <property type="entry name" value="GDP-FUCOSE PROTEIN O-FUCOSYLTRANSFERASE 1"/>
    <property type="match status" value="1"/>
</dbReference>
<dbReference type="GO" id="GO:0005783">
    <property type="term" value="C:endoplasmic reticulum"/>
    <property type="evidence" value="ECO:0007669"/>
    <property type="project" value="UniProtKB-SubCell"/>
</dbReference>
<evidence type="ECO:0000313" key="18">
    <source>
        <dbReference type="Proteomes" id="UP000095284"/>
    </source>
</evidence>
<dbReference type="PANTHER" id="PTHR21420:SF10">
    <property type="entry name" value="GDP-FUCOSE PROTEIN O-FUCOSYLTRANSFERASE 1"/>
    <property type="match status" value="1"/>
</dbReference>
<keyword evidence="11" id="KW-0325">Glycoprotein</keyword>
<evidence type="ECO:0000256" key="6">
    <source>
        <dbReference type="ARBA" id="ARBA00022676"/>
    </source>
</evidence>
<evidence type="ECO:0000256" key="14">
    <source>
        <dbReference type="ARBA" id="ARBA00033080"/>
    </source>
</evidence>
<dbReference type="Gene3D" id="3.40.50.11350">
    <property type="match status" value="1"/>
</dbReference>
<keyword evidence="13" id="KW-0119">Carbohydrate metabolism</keyword>
<dbReference type="Proteomes" id="UP000659654">
    <property type="component" value="Unassembled WGS sequence"/>
</dbReference>
<dbReference type="InterPro" id="IPR019378">
    <property type="entry name" value="GDP-Fuc_O-FucTrfase"/>
</dbReference>
<dbReference type="EMBL" id="CAJFDI010000006">
    <property type="protein sequence ID" value="CAD5234994.1"/>
    <property type="molecule type" value="Genomic_DNA"/>
</dbReference>
<comment type="catalytic activity">
    <reaction evidence="15">
        <text>L-threonyl-[protein] + GDP-beta-L-fucose = 3-O-(alpha-L-fucosyl)-L-threonyl-[protein] + GDP + H(+)</text>
        <dbReference type="Rhea" id="RHEA:70491"/>
        <dbReference type="Rhea" id="RHEA-COMP:11060"/>
        <dbReference type="Rhea" id="RHEA-COMP:17915"/>
        <dbReference type="ChEBI" id="CHEBI:15378"/>
        <dbReference type="ChEBI" id="CHEBI:30013"/>
        <dbReference type="ChEBI" id="CHEBI:57273"/>
        <dbReference type="ChEBI" id="CHEBI:58189"/>
        <dbReference type="ChEBI" id="CHEBI:189631"/>
        <dbReference type="EC" id="2.4.1.221"/>
    </reaction>
    <physiologicalReaction direction="left-to-right" evidence="15">
        <dbReference type="Rhea" id="RHEA:70492"/>
    </physiologicalReaction>
</comment>
<reference evidence="20" key="1">
    <citation type="submission" date="2016-11" db="UniProtKB">
        <authorList>
            <consortium name="WormBaseParasite"/>
        </authorList>
    </citation>
    <scope>IDENTIFICATION</scope>
</reference>
<dbReference type="eggNOG" id="KOG3849">
    <property type="taxonomic scope" value="Eukaryota"/>
</dbReference>
<evidence type="ECO:0000256" key="15">
    <source>
        <dbReference type="ARBA" id="ARBA00047273"/>
    </source>
</evidence>
<protein>
    <recommendedName>
        <fullName evidence="5">GDP-fucose protein O-fucosyltransferase 1</fullName>
        <ecNumber evidence="4">2.4.1.221</ecNumber>
    </recommendedName>
    <alternativeName>
        <fullName evidence="14">Peptide-O-fucosyltransferase 1</fullName>
    </alternativeName>
</protein>
<dbReference type="GO" id="GO:0007219">
    <property type="term" value="P:Notch signaling pathway"/>
    <property type="evidence" value="ECO:0007669"/>
    <property type="project" value="UniProtKB-KW"/>
</dbReference>
<keyword evidence="19" id="KW-1185">Reference proteome</keyword>
<dbReference type="SMR" id="A0A1I7RKT6"/>
<dbReference type="WBParaSite" id="BXY_0132000.1">
    <property type="protein sequence ID" value="BXY_0132000.1"/>
    <property type="gene ID" value="BXY_0132000"/>
</dbReference>
<dbReference type="EMBL" id="CAJFCV020000006">
    <property type="protein sequence ID" value="CAG9131107.1"/>
    <property type="molecule type" value="Genomic_DNA"/>
</dbReference>
<evidence type="ECO:0000313" key="20">
    <source>
        <dbReference type="WBParaSite" id="BXY_0132000.1"/>
    </source>
</evidence>
<comment type="catalytic activity">
    <reaction evidence="16">
        <text>L-seryl-[protein] + GDP-beta-L-fucose = 3-O-(alpha-L-fucosyl)-L-seryl-[protein] + GDP + H(+)</text>
        <dbReference type="Rhea" id="RHEA:63644"/>
        <dbReference type="Rhea" id="RHEA-COMP:9863"/>
        <dbReference type="Rhea" id="RHEA-COMP:17914"/>
        <dbReference type="ChEBI" id="CHEBI:15378"/>
        <dbReference type="ChEBI" id="CHEBI:29999"/>
        <dbReference type="ChEBI" id="CHEBI:57273"/>
        <dbReference type="ChEBI" id="CHEBI:58189"/>
        <dbReference type="ChEBI" id="CHEBI:189632"/>
        <dbReference type="EC" id="2.4.1.221"/>
    </reaction>
    <physiologicalReaction direction="left-to-right" evidence="16">
        <dbReference type="Rhea" id="RHEA:63645"/>
    </physiologicalReaction>
</comment>
<keyword evidence="7" id="KW-0808">Transferase</keyword>
<comment type="subcellular location">
    <subcellularLocation>
        <location evidence="1">Endoplasmic reticulum</location>
    </subcellularLocation>
</comment>
<evidence type="ECO:0000256" key="8">
    <source>
        <dbReference type="ARBA" id="ARBA00022824"/>
    </source>
</evidence>
<evidence type="ECO:0000256" key="10">
    <source>
        <dbReference type="ARBA" id="ARBA00023157"/>
    </source>
</evidence>
<dbReference type="UniPathway" id="UPA00378"/>
<dbReference type="EC" id="2.4.1.221" evidence="4"/>
<dbReference type="AlphaFoldDB" id="A0A1I7RKT6"/>
<organism evidence="18 20">
    <name type="scientific">Bursaphelenchus xylophilus</name>
    <name type="common">Pinewood nematode worm</name>
    <name type="synonym">Aphelenchoides xylophilus</name>
    <dbReference type="NCBI Taxonomy" id="6326"/>
    <lineage>
        <taxon>Eukaryota</taxon>
        <taxon>Metazoa</taxon>
        <taxon>Ecdysozoa</taxon>
        <taxon>Nematoda</taxon>
        <taxon>Chromadorea</taxon>
        <taxon>Rhabditida</taxon>
        <taxon>Tylenchina</taxon>
        <taxon>Tylenchomorpha</taxon>
        <taxon>Aphelenchoidea</taxon>
        <taxon>Aphelenchoididae</taxon>
        <taxon>Bursaphelenchus</taxon>
    </lineage>
</organism>
<evidence type="ECO:0000256" key="9">
    <source>
        <dbReference type="ARBA" id="ARBA00022976"/>
    </source>
</evidence>
<name>A0A1I7RKT6_BURXY</name>
<dbReference type="OrthoDB" id="10050276at2759"/>
<comment type="similarity">
    <text evidence="3">Belongs to the glycosyltransferase 65 family.</text>
</comment>
<gene>
    <name evidence="17" type="ORF">BXYJ_LOCUS15085</name>
</gene>